<keyword evidence="3" id="KW-1185">Reference proteome</keyword>
<proteinExistence type="predicted"/>
<dbReference type="STRING" id="1447875.A0A2B7Y069"/>
<gene>
    <name evidence="2" type="ORF">AJ79_03234</name>
</gene>
<dbReference type="AlphaFoldDB" id="A0A2B7Y069"/>
<comment type="caution">
    <text evidence="2">The sequence shown here is derived from an EMBL/GenBank/DDBJ whole genome shotgun (WGS) entry which is preliminary data.</text>
</comment>
<evidence type="ECO:0000256" key="1">
    <source>
        <dbReference type="SAM" id="MobiDB-lite"/>
    </source>
</evidence>
<reference evidence="2 3" key="1">
    <citation type="submission" date="2017-10" db="EMBL/GenBank/DDBJ databases">
        <title>Comparative genomics in systemic dimorphic fungi from Ajellomycetaceae.</title>
        <authorList>
            <person name="Munoz J.F."/>
            <person name="Mcewen J.G."/>
            <person name="Clay O.K."/>
            <person name="Cuomo C.A."/>
        </authorList>
    </citation>
    <scope>NUCLEOTIDE SEQUENCE [LARGE SCALE GENOMIC DNA]</scope>
    <source>
        <strain evidence="2 3">UAMH5409</strain>
    </source>
</reference>
<name>A0A2B7Y069_9EURO</name>
<dbReference type="EMBL" id="PDNB01000038">
    <property type="protein sequence ID" value="PGH14117.1"/>
    <property type="molecule type" value="Genomic_DNA"/>
</dbReference>
<feature type="region of interest" description="Disordered" evidence="1">
    <location>
        <begin position="121"/>
        <end position="140"/>
    </location>
</feature>
<organism evidence="2 3">
    <name type="scientific">Helicocarpus griseus UAMH5409</name>
    <dbReference type="NCBI Taxonomy" id="1447875"/>
    <lineage>
        <taxon>Eukaryota</taxon>
        <taxon>Fungi</taxon>
        <taxon>Dikarya</taxon>
        <taxon>Ascomycota</taxon>
        <taxon>Pezizomycotina</taxon>
        <taxon>Eurotiomycetes</taxon>
        <taxon>Eurotiomycetidae</taxon>
        <taxon>Onygenales</taxon>
        <taxon>Ajellomycetaceae</taxon>
        <taxon>Helicocarpus</taxon>
    </lineage>
</organism>
<dbReference type="Proteomes" id="UP000223968">
    <property type="component" value="Unassembled WGS sequence"/>
</dbReference>
<evidence type="ECO:0000313" key="2">
    <source>
        <dbReference type="EMBL" id="PGH14117.1"/>
    </source>
</evidence>
<sequence>MGSLQTERHGTIAGRGRTFLDALQLSPDTIIHESTLSSLYCRNYSKSAFAIFANLPPEAFDQQQDGYSGKVDYLSDLHLLILRMRSRQNEVAATLFQGLMNDKAKESGVCRSLRLLGSSGVKTSSRQKEPDRSWIPPELPTERTTQWPTVFLEVGYSESKEKLKKDMEYWLNASDDVRMSISIDIEKGSGNILVSSWRRGIPTPLRTSSSNPAPQEIQSVKIERGPAGQQPTLTGHDNITVPFRDLMLRDPQQEEKDFVITREDLLWMADKVWDSLDYD</sequence>
<protein>
    <submittedName>
        <fullName evidence="2">Uncharacterized protein</fullName>
    </submittedName>
</protein>
<evidence type="ECO:0000313" key="3">
    <source>
        <dbReference type="Proteomes" id="UP000223968"/>
    </source>
</evidence>
<accession>A0A2B7Y069</accession>
<dbReference type="OrthoDB" id="4180362at2759"/>